<dbReference type="PANTHER" id="PTHR46484">
    <property type="entry name" value="SI:CH211-171H4.5-RELATED"/>
    <property type="match status" value="1"/>
</dbReference>
<evidence type="ECO:0000313" key="7">
    <source>
        <dbReference type="Ensembl" id="ENSELUP00000023613.1"/>
    </source>
</evidence>
<reference evidence="7" key="3">
    <citation type="submission" date="2025-08" db="UniProtKB">
        <authorList>
            <consortium name="Ensembl"/>
        </authorList>
    </citation>
    <scope>IDENTIFICATION</scope>
</reference>
<dbReference type="InterPro" id="IPR036179">
    <property type="entry name" value="Ig-like_dom_sf"/>
</dbReference>
<evidence type="ECO:0000256" key="3">
    <source>
        <dbReference type="ARBA" id="ARBA00023157"/>
    </source>
</evidence>
<reference evidence="7" key="4">
    <citation type="submission" date="2025-09" db="UniProtKB">
        <authorList>
            <consortium name="Ensembl"/>
        </authorList>
    </citation>
    <scope>IDENTIFICATION</scope>
</reference>
<dbReference type="Pfam" id="PF08205">
    <property type="entry name" value="C2-set_2"/>
    <property type="match status" value="1"/>
</dbReference>
<evidence type="ECO:0000256" key="4">
    <source>
        <dbReference type="SAM" id="Phobius"/>
    </source>
</evidence>
<dbReference type="InterPro" id="IPR003599">
    <property type="entry name" value="Ig_sub"/>
</dbReference>
<organism evidence="7 8">
    <name type="scientific">Esox lucius</name>
    <name type="common">Northern pike</name>
    <dbReference type="NCBI Taxonomy" id="8010"/>
    <lineage>
        <taxon>Eukaryota</taxon>
        <taxon>Metazoa</taxon>
        <taxon>Chordata</taxon>
        <taxon>Craniata</taxon>
        <taxon>Vertebrata</taxon>
        <taxon>Euteleostomi</taxon>
        <taxon>Actinopterygii</taxon>
        <taxon>Neopterygii</taxon>
        <taxon>Teleostei</taxon>
        <taxon>Protacanthopterygii</taxon>
        <taxon>Esociformes</taxon>
        <taxon>Esocidae</taxon>
        <taxon>Esox</taxon>
    </lineage>
</organism>
<dbReference type="RefSeq" id="XP_010895220.1">
    <property type="nucleotide sequence ID" value="XM_010896918.2"/>
</dbReference>
<dbReference type="OMA" id="PCHFEVP"/>
<keyword evidence="2 4" id="KW-0472">Membrane</keyword>
<dbReference type="SMART" id="SM00409">
    <property type="entry name" value="IG"/>
    <property type="match status" value="2"/>
</dbReference>
<keyword evidence="4" id="KW-1133">Transmembrane helix</keyword>
<dbReference type="SUPFAM" id="SSF48726">
    <property type="entry name" value="Immunoglobulin"/>
    <property type="match status" value="2"/>
</dbReference>
<proteinExistence type="predicted"/>
<feature type="chain" id="PRO_5018206526" description="Ig-like domain-containing protein" evidence="5">
    <location>
        <begin position="19"/>
        <end position="410"/>
    </location>
</feature>
<dbReference type="InterPro" id="IPR003598">
    <property type="entry name" value="Ig_sub2"/>
</dbReference>
<reference evidence="8" key="1">
    <citation type="journal article" date="2014" name="PLoS ONE">
        <title>The genome and linkage map of the northern pike (Esox lucius): conserved synteny revealed between the salmonid sister group and the Neoteleostei.</title>
        <authorList>
            <person name="Rondeau E.B."/>
            <person name="Minkley D.R."/>
            <person name="Leong J.S."/>
            <person name="Messmer A.M."/>
            <person name="Jantzen J.R."/>
            <person name="von Schalburg K.R."/>
            <person name="Lemon C."/>
            <person name="Bird N.H."/>
            <person name="Koop B.F."/>
        </authorList>
    </citation>
    <scope>NUCLEOTIDE SEQUENCE</scope>
</reference>
<evidence type="ECO:0000256" key="5">
    <source>
        <dbReference type="SAM" id="SignalP"/>
    </source>
</evidence>
<dbReference type="InterPro" id="IPR013783">
    <property type="entry name" value="Ig-like_fold"/>
</dbReference>
<name>A0A3P8Z560_ESOLU</name>
<dbReference type="CDD" id="cd00096">
    <property type="entry name" value="Ig"/>
    <property type="match status" value="1"/>
</dbReference>
<dbReference type="PANTHER" id="PTHR46484:SF8">
    <property type="entry name" value="B-CELL RECEPTOR CD22-LIKE-RELATED"/>
    <property type="match status" value="1"/>
</dbReference>
<dbReference type="OrthoDB" id="6413693at2759"/>
<dbReference type="GeneTree" id="ENSGT01150000286924"/>
<evidence type="ECO:0000256" key="2">
    <source>
        <dbReference type="ARBA" id="ARBA00023136"/>
    </source>
</evidence>
<evidence type="ECO:0000259" key="6">
    <source>
        <dbReference type="PROSITE" id="PS50835"/>
    </source>
</evidence>
<feature type="signal peptide" evidence="5">
    <location>
        <begin position="1"/>
        <end position="18"/>
    </location>
</feature>
<dbReference type="Gene3D" id="2.60.40.10">
    <property type="entry name" value="Immunoglobulins"/>
    <property type="match status" value="3"/>
</dbReference>
<feature type="domain" description="Ig-like" evidence="6">
    <location>
        <begin position="143"/>
        <end position="239"/>
    </location>
</feature>
<keyword evidence="8" id="KW-1185">Reference proteome</keyword>
<dbReference type="SMART" id="SM00408">
    <property type="entry name" value="IGc2"/>
    <property type="match status" value="1"/>
</dbReference>
<protein>
    <recommendedName>
        <fullName evidence="6">Ig-like domain-containing protein</fullName>
    </recommendedName>
</protein>
<dbReference type="InterPro" id="IPR013162">
    <property type="entry name" value="CD80_C2-set"/>
</dbReference>
<dbReference type="PROSITE" id="PS50835">
    <property type="entry name" value="IG_LIKE"/>
    <property type="match status" value="2"/>
</dbReference>
<keyword evidence="4" id="KW-0812">Transmembrane</keyword>
<dbReference type="STRING" id="8010.ENSELUP00000023613"/>
<dbReference type="InterPro" id="IPR007110">
    <property type="entry name" value="Ig-like_dom"/>
</dbReference>
<feature type="domain" description="Ig-like" evidence="6">
    <location>
        <begin position="244"/>
        <end position="330"/>
    </location>
</feature>
<dbReference type="Ensembl" id="ENSELUT00000042762.3">
    <property type="protein sequence ID" value="ENSELUP00000023613.1"/>
    <property type="gene ID" value="ENSELUG00000022446.3"/>
</dbReference>
<reference evidence="7" key="2">
    <citation type="submission" date="2020-02" db="EMBL/GenBank/DDBJ databases">
        <title>Esox lucius (northern pike) genome, fEsoLuc1, primary haplotype.</title>
        <authorList>
            <person name="Myers G."/>
            <person name="Karagic N."/>
            <person name="Meyer A."/>
            <person name="Pippel M."/>
            <person name="Reichard M."/>
            <person name="Winkler S."/>
            <person name="Tracey A."/>
            <person name="Sims Y."/>
            <person name="Howe K."/>
            <person name="Rhie A."/>
            <person name="Formenti G."/>
            <person name="Durbin R."/>
            <person name="Fedrigo O."/>
            <person name="Jarvis E.D."/>
        </authorList>
    </citation>
    <scope>NUCLEOTIDE SEQUENCE [LARGE SCALE GENOMIC DNA]</scope>
</reference>
<dbReference type="GeneID" id="105025887"/>
<feature type="transmembrane region" description="Helical" evidence="4">
    <location>
        <begin position="339"/>
        <end position="361"/>
    </location>
</feature>
<keyword evidence="5" id="KW-0732">Signal</keyword>
<comment type="subcellular location">
    <subcellularLocation>
        <location evidence="1">Membrane</location>
        <topology evidence="1">Single-pass membrane protein</topology>
    </subcellularLocation>
</comment>
<dbReference type="InParanoid" id="A0A3P8Z560"/>
<sequence>MGLWLNAFTTLFLKGALCQQWSLWTPPRIVAIEGCCLLIPCRFEIPAEYEAQFENCEPTGTWKINTVPGSNIFNSFLTGAQKNIKGKIVGDLLKKNCTTTFDSLNAGRDDTYSFRLECAGTNILKYNFLETVQIIHTDTPPKPQLTPMGDFMEGEEVRLRCSAPAPCRTMPPSLTWNYGHGVGVESQLQEGEDGLKMVTSILTFTASPRHHRMRVTCSARYTMQPGGASKMAQSNQTINVLYAPRNIVTSATPPGPAFEGESKTLTCSSDANPPVENYSWYKNIGGQPTWKANGQILVLQVSKADSGLYLCEAQNQLGSQRSKVMPLELESGLCLTTDLYIISGVLLLLGLLNLTANMYTFKSLSRRVNQMKLLLSKKQDNTYQSLRMTSISPEYDQLQMTRASPSVGQK</sequence>
<dbReference type="Proteomes" id="UP000265140">
    <property type="component" value="Chromosome 10"/>
</dbReference>
<evidence type="ECO:0000313" key="8">
    <source>
        <dbReference type="Proteomes" id="UP000265140"/>
    </source>
</evidence>
<dbReference type="Pfam" id="PF13895">
    <property type="entry name" value="Ig_2"/>
    <property type="match status" value="1"/>
</dbReference>
<keyword evidence="3" id="KW-1015">Disulfide bond</keyword>
<evidence type="ECO:0000256" key="1">
    <source>
        <dbReference type="ARBA" id="ARBA00004167"/>
    </source>
</evidence>
<dbReference type="AlphaFoldDB" id="A0A3P8Z560"/>
<accession>A0A3P8Z560</accession>
<dbReference type="GO" id="GO:0016020">
    <property type="term" value="C:membrane"/>
    <property type="evidence" value="ECO:0007669"/>
    <property type="project" value="UniProtKB-SubCell"/>
</dbReference>
<dbReference type="Bgee" id="ENSELUG00000022446">
    <property type="expression patterns" value="Expressed in head kidney and 9 other cell types or tissues"/>
</dbReference>